<keyword evidence="4" id="KW-1185">Reference proteome</keyword>
<accession>A0ABQ0YVS4</accession>
<keyword evidence="1" id="KW-0472">Membrane</keyword>
<keyword evidence="2" id="KW-0732">Signal</keyword>
<dbReference type="InterPro" id="IPR023908">
    <property type="entry name" value="xxxLxxG_rpt"/>
</dbReference>
<feature type="chain" id="PRO_5045510909" evidence="2">
    <location>
        <begin position="28"/>
        <end position="325"/>
    </location>
</feature>
<dbReference type="EMBL" id="BLAH01000255">
    <property type="protein sequence ID" value="GES40691.1"/>
    <property type="molecule type" value="Genomic_DNA"/>
</dbReference>
<keyword evidence="1" id="KW-0812">Transmembrane</keyword>
<dbReference type="NCBIfam" id="TIGR03057">
    <property type="entry name" value="xxxLxxG_by_4"/>
    <property type="match status" value="2"/>
</dbReference>
<sequence>MRARLVPALFVAAGLGLIGTGSAFAYADAPAVATPADAPPAATGDPLSGTRNNLQQAGLPLALLGGGVGQLTDGSRQLDDGAHQLADGLAQASAGGQQLADGLGQLQGGVGLLGDGATQVSDGVDQVVDRLTGFGEMQAGVTEQLTVVAGTLRQSPDPVSQEAAARLDGLVGRLNTEGLGPETLAQLEQLRGGARQLAYELSDPDAQFVAGMVQAADGSRQLRDGLMLLDDGGRQLVDGTGQLVDGVGPVTGVIEGVSDNVREATAALPKSPAPASSGDVGAAVETTAERQWWPYALVALGALVLAVPALLPNVLRPNVTRVRSN</sequence>
<evidence type="ECO:0000256" key="1">
    <source>
        <dbReference type="SAM" id="Phobius"/>
    </source>
</evidence>
<feature type="signal peptide" evidence="2">
    <location>
        <begin position="1"/>
        <end position="27"/>
    </location>
</feature>
<dbReference type="Proteomes" id="UP000325466">
    <property type="component" value="Unassembled WGS sequence"/>
</dbReference>
<keyword evidence="1" id="KW-1133">Transmembrane helix</keyword>
<protein>
    <submittedName>
        <fullName evidence="3">Membrane protein</fullName>
    </submittedName>
</protein>
<comment type="caution">
    <text evidence="3">The sequence shown here is derived from an EMBL/GenBank/DDBJ whole genome shotgun (WGS) entry which is preliminary data.</text>
</comment>
<gene>
    <name evidence="3" type="ORF">RAJCM14343_5986</name>
</gene>
<feature type="transmembrane region" description="Helical" evidence="1">
    <location>
        <begin position="292"/>
        <end position="315"/>
    </location>
</feature>
<name>A0ABQ0YVS4_9NOCA</name>
<dbReference type="RefSeq" id="WP_043798760.1">
    <property type="nucleotide sequence ID" value="NZ_BAAAYP010000004.1"/>
</dbReference>
<proteinExistence type="predicted"/>
<reference evidence="3 4" key="1">
    <citation type="journal article" date="2018" name="Biodegradation">
        <title>1,4-Dioxane degradation characteristics of Rhodococcus aetherivorans JCM 14343.</title>
        <authorList>
            <person name="Inoue D."/>
            <person name="Tsunoda T."/>
            <person name="Yamamoto N."/>
            <person name="Ike M."/>
            <person name="Sei K."/>
        </authorList>
    </citation>
    <scope>NUCLEOTIDE SEQUENCE [LARGE SCALE GENOMIC DNA]</scope>
    <source>
        <strain evidence="3 4">JCM 14343</strain>
    </source>
</reference>
<organism evidence="3 4">
    <name type="scientific">Rhodococcus aetherivorans</name>
    <dbReference type="NCBI Taxonomy" id="191292"/>
    <lineage>
        <taxon>Bacteria</taxon>
        <taxon>Bacillati</taxon>
        <taxon>Actinomycetota</taxon>
        <taxon>Actinomycetes</taxon>
        <taxon>Mycobacteriales</taxon>
        <taxon>Nocardiaceae</taxon>
        <taxon>Rhodococcus</taxon>
    </lineage>
</organism>
<evidence type="ECO:0000313" key="4">
    <source>
        <dbReference type="Proteomes" id="UP000325466"/>
    </source>
</evidence>
<evidence type="ECO:0000256" key="2">
    <source>
        <dbReference type="SAM" id="SignalP"/>
    </source>
</evidence>
<evidence type="ECO:0000313" key="3">
    <source>
        <dbReference type="EMBL" id="GES40691.1"/>
    </source>
</evidence>